<gene>
    <name evidence="2" type="primary">neuC</name>
    <name evidence="2" type="ORF">DPN68_02900</name>
</gene>
<accession>A0A365P3Z5</accession>
<dbReference type="EMBL" id="QLST01000003">
    <property type="protein sequence ID" value="RBA29129.1"/>
    <property type="molecule type" value="Genomic_DNA"/>
</dbReference>
<dbReference type="AlphaFoldDB" id="A0A365P3Z5"/>
<dbReference type="Pfam" id="PF02350">
    <property type="entry name" value="Epimerase_2"/>
    <property type="match status" value="1"/>
</dbReference>
<dbReference type="GO" id="GO:0006047">
    <property type="term" value="P:UDP-N-acetylglucosamine metabolic process"/>
    <property type="evidence" value="ECO:0007669"/>
    <property type="project" value="InterPro"/>
</dbReference>
<comment type="caution">
    <text evidence="2">The sequence shown here is derived from an EMBL/GenBank/DDBJ whole genome shotgun (WGS) entry which is preliminary data.</text>
</comment>
<evidence type="ECO:0000313" key="3">
    <source>
        <dbReference type="Proteomes" id="UP000253319"/>
    </source>
</evidence>
<dbReference type="EC" id="3.2.1.183" evidence="2"/>
<keyword evidence="3" id="KW-1185">Reference proteome</keyword>
<dbReference type="NCBIfam" id="TIGR03568">
    <property type="entry name" value="NeuC_NnaA"/>
    <property type="match status" value="1"/>
</dbReference>
<dbReference type="InterPro" id="IPR003331">
    <property type="entry name" value="UDP_GlcNAc_Epimerase_2_dom"/>
</dbReference>
<protein>
    <submittedName>
        <fullName evidence="2">UDP-N-acetylglucosamine 2-epimerase (Hydrolyzing)</fullName>
        <ecNumber evidence="2">3.2.1.183</ecNumber>
    </submittedName>
</protein>
<proteinExistence type="predicted"/>
<dbReference type="RefSeq" id="WP_113988098.1">
    <property type="nucleotide sequence ID" value="NZ_QLST01000003.1"/>
</dbReference>
<evidence type="ECO:0000259" key="1">
    <source>
        <dbReference type="Pfam" id="PF02350"/>
    </source>
</evidence>
<name>A0A365P3Z5_9FLAO</name>
<dbReference type="PANTHER" id="PTHR43174">
    <property type="entry name" value="UDP-N-ACETYLGLUCOSAMINE 2-EPIMERASE"/>
    <property type="match status" value="1"/>
</dbReference>
<sequence length="390" mass="43545">MKRKIAIVTGTRAEYGLLKPLIKAINNNVDFELQLIACAMHLSPEFGKTIKEIEKDGFYVNKKIECLLSSDSAVGISKSIGLANISFADAFDDLKSDLIILLGDRTEILAAATTALIFGIPIAHIHGGENTEGAYDEAIRHAITKMSHLHFASTDVHKQRIIQLGEQPAMVFNVGAIGLDSIKKLKLLSKVDFEQSIKRKLQKQNILITYHPVTQEKATASHQFEQILRALDKLDDTLLIFTHANSDRDGRIINEMICQYVQANSNKACEFKSLGQLLYLSALQYVDVVVGNSSSGIIEVPYFKKPTINIGDRQKGRVKSDSIIDVDNKEREIQKALEMSFSRDFKEKCLLVKQLYGNGDTTEQILSVISSTTEINLKKPFFDFPLDKKL</sequence>
<organism evidence="2 3">
    <name type="scientific">Flavobacterium tibetense</name>
    <dbReference type="NCBI Taxonomy" id="2233533"/>
    <lineage>
        <taxon>Bacteria</taxon>
        <taxon>Pseudomonadati</taxon>
        <taxon>Bacteroidota</taxon>
        <taxon>Flavobacteriia</taxon>
        <taxon>Flavobacteriales</taxon>
        <taxon>Flavobacteriaceae</taxon>
        <taxon>Flavobacterium</taxon>
    </lineage>
</organism>
<dbReference type="Proteomes" id="UP000253319">
    <property type="component" value="Unassembled WGS sequence"/>
</dbReference>
<evidence type="ECO:0000313" key="2">
    <source>
        <dbReference type="EMBL" id="RBA29129.1"/>
    </source>
</evidence>
<keyword evidence="2" id="KW-0378">Hydrolase</keyword>
<feature type="domain" description="UDP-N-acetylglucosamine 2-epimerase" evidence="1">
    <location>
        <begin position="23"/>
        <end position="369"/>
    </location>
</feature>
<dbReference type="InterPro" id="IPR029767">
    <property type="entry name" value="WecB-like"/>
</dbReference>
<dbReference type="Gene3D" id="3.40.50.2000">
    <property type="entry name" value="Glycogen Phosphorylase B"/>
    <property type="match status" value="2"/>
</dbReference>
<dbReference type="PANTHER" id="PTHR43174:SF3">
    <property type="entry name" value="UDP-N-ACETYLGLUCOSAMINE 2-EPIMERASE"/>
    <property type="match status" value="1"/>
</dbReference>
<dbReference type="SUPFAM" id="SSF53756">
    <property type="entry name" value="UDP-Glycosyltransferase/glycogen phosphorylase"/>
    <property type="match status" value="1"/>
</dbReference>
<dbReference type="GO" id="GO:0004553">
    <property type="term" value="F:hydrolase activity, hydrolyzing O-glycosyl compounds"/>
    <property type="evidence" value="ECO:0007669"/>
    <property type="project" value="InterPro"/>
</dbReference>
<dbReference type="OrthoDB" id="9803238at2"/>
<dbReference type="CDD" id="cd03786">
    <property type="entry name" value="GTB_UDP-GlcNAc_2-Epimerase"/>
    <property type="match status" value="1"/>
</dbReference>
<dbReference type="InterPro" id="IPR020004">
    <property type="entry name" value="UDP-GlcNAc_Epase"/>
</dbReference>
<keyword evidence="2" id="KW-0326">Glycosidase</keyword>
<reference evidence="2 3" key="1">
    <citation type="submission" date="2018-06" db="EMBL/GenBank/DDBJ databases">
        <title>Flavobacterium tibetense sp. nov., isolated from a wetland YonghuCo on Tibetan Plateau.</title>
        <authorList>
            <person name="Xing P."/>
            <person name="Phurbu D."/>
            <person name="Lu H."/>
        </authorList>
    </citation>
    <scope>NUCLEOTIDE SEQUENCE [LARGE SCALE GENOMIC DNA]</scope>
    <source>
        <strain evidence="2 3">YH5</strain>
    </source>
</reference>